<dbReference type="SUPFAM" id="SSF48726">
    <property type="entry name" value="Immunoglobulin"/>
    <property type="match status" value="1"/>
</dbReference>
<keyword evidence="3" id="KW-1064">Adaptive immunity</keyword>
<reference evidence="6" key="1">
    <citation type="submission" date="2025-08" db="UniProtKB">
        <authorList>
            <consortium name="Ensembl"/>
        </authorList>
    </citation>
    <scope>IDENTIFICATION</scope>
</reference>
<dbReference type="InterPro" id="IPR036179">
    <property type="entry name" value="Ig-like_dom_sf"/>
</dbReference>
<sequence>GDLWDLLCVCVYHTHAGVSQSPRHKVTKRGQNAVLRCDPISGHKGLYWYRQTPGQGPLELVTYFHSRCLNDDGGMPKDRFSAAMPETFSTLKIQPTAPGDSTVYLCATGLATVLQNHPVQMQKPWCFPSVSPSLSAVVLGCCPISGRVGVWWCT</sequence>
<dbReference type="PANTHER" id="PTHR23268:SF14">
    <property type="entry name" value="T CELL RECEPTOR BETA VARIABLE 12-3-RELATED"/>
    <property type="match status" value="1"/>
</dbReference>
<dbReference type="GO" id="GO:0007166">
    <property type="term" value="P:cell surface receptor signaling pathway"/>
    <property type="evidence" value="ECO:0007669"/>
    <property type="project" value="TreeGrafter"/>
</dbReference>
<name>A0A8C5Z4J8_MARMA</name>
<evidence type="ECO:0000313" key="7">
    <source>
        <dbReference type="Proteomes" id="UP000694407"/>
    </source>
</evidence>
<evidence type="ECO:0000256" key="4">
    <source>
        <dbReference type="ARBA" id="ARBA00023319"/>
    </source>
</evidence>
<evidence type="ECO:0000259" key="5">
    <source>
        <dbReference type="Pfam" id="PF07686"/>
    </source>
</evidence>
<proteinExistence type="predicted"/>
<accession>A0A8C5Z4J8</accession>
<evidence type="ECO:0000256" key="3">
    <source>
        <dbReference type="ARBA" id="ARBA00023130"/>
    </source>
</evidence>
<dbReference type="GeneTree" id="ENSGT00940000162707"/>
<evidence type="ECO:0000256" key="1">
    <source>
        <dbReference type="ARBA" id="ARBA00022729"/>
    </source>
</evidence>
<protein>
    <recommendedName>
        <fullName evidence="5">Immunoglobulin V-set domain-containing protein</fullName>
    </recommendedName>
</protein>
<reference evidence="6" key="2">
    <citation type="submission" date="2025-09" db="UniProtKB">
        <authorList>
            <consortium name="Ensembl"/>
        </authorList>
    </citation>
    <scope>IDENTIFICATION</scope>
</reference>
<feature type="domain" description="Immunoglobulin V-set" evidence="5">
    <location>
        <begin position="20"/>
        <end position="108"/>
    </location>
</feature>
<evidence type="ECO:0000256" key="2">
    <source>
        <dbReference type="ARBA" id="ARBA00022859"/>
    </source>
</evidence>
<dbReference type="GO" id="GO:0002250">
    <property type="term" value="P:adaptive immune response"/>
    <property type="evidence" value="ECO:0007669"/>
    <property type="project" value="UniProtKB-KW"/>
</dbReference>
<keyword evidence="4" id="KW-0393">Immunoglobulin domain</keyword>
<dbReference type="InterPro" id="IPR013106">
    <property type="entry name" value="Ig_V-set"/>
</dbReference>
<organism evidence="6 7">
    <name type="scientific">Marmota marmota marmota</name>
    <name type="common">Alpine marmot</name>
    <dbReference type="NCBI Taxonomy" id="9994"/>
    <lineage>
        <taxon>Eukaryota</taxon>
        <taxon>Metazoa</taxon>
        <taxon>Chordata</taxon>
        <taxon>Craniata</taxon>
        <taxon>Vertebrata</taxon>
        <taxon>Euteleostomi</taxon>
        <taxon>Mammalia</taxon>
        <taxon>Eutheria</taxon>
        <taxon>Euarchontoglires</taxon>
        <taxon>Glires</taxon>
        <taxon>Rodentia</taxon>
        <taxon>Sciuromorpha</taxon>
        <taxon>Sciuridae</taxon>
        <taxon>Xerinae</taxon>
        <taxon>Marmotini</taxon>
        <taxon>Marmota</taxon>
    </lineage>
</organism>
<evidence type="ECO:0000313" key="6">
    <source>
        <dbReference type="Ensembl" id="ENSMMMP00000009440.1"/>
    </source>
</evidence>
<dbReference type="InterPro" id="IPR013783">
    <property type="entry name" value="Ig-like_fold"/>
</dbReference>
<dbReference type="AlphaFoldDB" id="A0A8C5Z4J8"/>
<dbReference type="Proteomes" id="UP000694407">
    <property type="component" value="Unplaced"/>
</dbReference>
<dbReference type="GO" id="GO:0005886">
    <property type="term" value="C:plasma membrane"/>
    <property type="evidence" value="ECO:0007669"/>
    <property type="project" value="TreeGrafter"/>
</dbReference>
<dbReference type="PANTHER" id="PTHR23268">
    <property type="entry name" value="T-CELL RECEPTOR BETA CHAIN"/>
    <property type="match status" value="1"/>
</dbReference>
<keyword evidence="1" id="KW-0732">Signal</keyword>
<dbReference type="Ensembl" id="ENSMMMT00000010773.1">
    <property type="protein sequence ID" value="ENSMMMP00000009440.1"/>
    <property type="gene ID" value="ENSMMMG00000008430.1"/>
</dbReference>
<keyword evidence="7" id="KW-1185">Reference proteome</keyword>
<dbReference type="InterPro" id="IPR050413">
    <property type="entry name" value="TCR_beta_variable"/>
</dbReference>
<dbReference type="Pfam" id="PF07686">
    <property type="entry name" value="V-set"/>
    <property type="match status" value="1"/>
</dbReference>
<dbReference type="Gene3D" id="2.60.40.10">
    <property type="entry name" value="Immunoglobulins"/>
    <property type="match status" value="1"/>
</dbReference>
<keyword evidence="2" id="KW-0391">Immunity</keyword>